<reference evidence="8 9" key="1">
    <citation type="journal article" date="2015" name="Int. J. Syst. Evol. Microbiol.">
        <title>Roseomonas oryzae sp. nov., isolated from paddy rhizosphere soil.</title>
        <authorList>
            <person name="Ramaprasad E.V."/>
            <person name="Sasikala Ch."/>
            <person name="Ramana Ch.V."/>
        </authorList>
    </citation>
    <scope>NUCLEOTIDE SEQUENCE [LARGE SCALE GENOMIC DNA]</scope>
    <source>
        <strain evidence="8 9">KCTC 42542</strain>
    </source>
</reference>
<dbReference type="InterPro" id="IPR017039">
    <property type="entry name" value="Virul_fac_BrkB"/>
</dbReference>
<evidence type="ECO:0000313" key="8">
    <source>
        <dbReference type="EMBL" id="KAA2213427.1"/>
    </source>
</evidence>
<evidence type="ECO:0000256" key="1">
    <source>
        <dbReference type="ARBA" id="ARBA00004651"/>
    </source>
</evidence>
<evidence type="ECO:0000256" key="3">
    <source>
        <dbReference type="ARBA" id="ARBA00022692"/>
    </source>
</evidence>
<keyword evidence="5 7" id="KW-0472">Membrane</keyword>
<evidence type="ECO:0000256" key="7">
    <source>
        <dbReference type="SAM" id="Phobius"/>
    </source>
</evidence>
<evidence type="ECO:0000313" key="9">
    <source>
        <dbReference type="Proteomes" id="UP000322110"/>
    </source>
</evidence>
<feature type="transmembrane region" description="Helical" evidence="7">
    <location>
        <begin position="263"/>
        <end position="286"/>
    </location>
</feature>
<gene>
    <name evidence="8" type="ORF">F0Q34_09285</name>
</gene>
<feature type="transmembrane region" description="Helical" evidence="7">
    <location>
        <begin position="298"/>
        <end position="319"/>
    </location>
</feature>
<evidence type="ECO:0000256" key="2">
    <source>
        <dbReference type="ARBA" id="ARBA00022475"/>
    </source>
</evidence>
<comment type="caution">
    <text evidence="8">The sequence shown here is derived from an EMBL/GenBank/DDBJ whole genome shotgun (WGS) entry which is preliminary data.</text>
</comment>
<feature type="region of interest" description="Disordered" evidence="6">
    <location>
        <begin position="21"/>
        <end position="53"/>
    </location>
</feature>
<name>A0A5B2TG49_9PROT</name>
<feature type="transmembrane region" description="Helical" evidence="7">
    <location>
        <begin position="84"/>
        <end position="106"/>
    </location>
</feature>
<dbReference type="PANTHER" id="PTHR30213">
    <property type="entry name" value="INNER MEMBRANE PROTEIN YHJD"/>
    <property type="match status" value="1"/>
</dbReference>
<accession>A0A5B2TG49</accession>
<feature type="region of interest" description="Disordered" evidence="6">
    <location>
        <begin position="328"/>
        <end position="357"/>
    </location>
</feature>
<dbReference type="GO" id="GO:0005886">
    <property type="term" value="C:plasma membrane"/>
    <property type="evidence" value="ECO:0007669"/>
    <property type="project" value="UniProtKB-SubCell"/>
</dbReference>
<dbReference type="PANTHER" id="PTHR30213:SF0">
    <property type="entry name" value="UPF0761 MEMBRANE PROTEIN YIHY"/>
    <property type="match status" value="1"/>
</dbReference>
<dbReference type="AlphaFoldDB" id="A0A5B2TG49"/>
<evidence type="ECO:0000256" key="6">
    <source>
        <dbReference type="SAM" id="MobiDB-lite"/>
    </source>
</evidence>
<dbReference type="Proteomes" id="UP000322110">
    <property type="component" value="Unassembled WGS sequence"/>
</dbReference>
<sequence>MDPSNRKLAGLAASVGLAAAGVKPRRRGTDAGAAGSGAGGQAADPHGNHAQAPQELPARGWWEVAKRTALQVSEDRVLTEAAGITFYGLLALFPALTALVSLYGLVADPNTITQELQQASGILPAGGMQIIEERTRNLASQQTGALGFGAVAGILAALWSANAGTKALFDALNIVYEEKEKRSFLWRTVVTMSFTLAGILFLMLALASVVVLPVVLNFIGGGGVLEWALRLGRWPLLLVIVTLALSCIYRYGPSRERAKWRWVSWGGAFAAVSWVIFSIAFSWYAANFGSYDETYGSLGAAIGFMTWLWLSATVVLVGAELDAELERQTAADTTTGPERPIGQRGATMADTVADGPK</sequence>
<protein>
    <submittedName>
        <fullName evidence="8">YihY/virulence factor BrkB family protein</fullName>
    </submittedName>
</protein>
<keyword evidence="2" id="KW-1003">Cell membrane</keyword>
<keyword evidence="9" id="KW-1185">Reference proteome</keyword>
<dbReference type="NCBIfam" id="TIGR00765">
    <property type="entry name" value="yihY_not_rbn"/>
    <property type="match status" value="1"/>
</dbReference>
<evidence type="ECO:0000256" key="4">
    <source>
        <dbReference type="ARBA" id="ARBA00022989"/>
    </source>
</evidence>
<dbReference type="PIRSF" id="PIRSF035875">
    <property type="entry name" value="RNase_BN"/>
    <property type="match status" value="1"/>
</dbReference>
<feature type="transmembrane region" description="Helical" evidence="7">
    <location>
        <begin position="231"/>
        <end position="251"/>
    </location>
</feature>
<feature type="transmembrane region" description="Helical" evidence="7">
    <location>
        <begin position="189"/>
        <end position="219"/>
    </location>
</feature>
<proteinExistence type="predicted"/>
<dbReference type="OrthoDB" id="9781030at2"/>
<organism evidence="8 9">
    <name type="scientific">Teichococcus oryzae</name>
    <dbReference type="NCBI Taxonomy" id="1608942"/>
    <lineage>
        <taxon>Bacteria</taxon>
        <taxon>Pseudomonadati</taxon>
        <taxon>Pseudomonadota</taxon>
        <taxon>Alphaproteobacteria</taxon>
        <taxon>Acetobacterales</taxon>
        <taxon>Roseomonadaceae</taxon>
        <taxon>Roseomonas</taxon>
    </lineage>
</organism>
<dbReference type="EMBL" id="VUKA01000003">
    <property type="protein sequence ID" value="KAA2213427.1"/>
    <property type="molecule type" value="Genomic_DNA"/>
</dbReference>
<evidence type="ECO:0000256" key="5">
    <source>
        <dbReference type="ARBA" id="ARBA00023136"/>
    </source>
</evidence>
<comment type="subcellular location">
    <subcellularLocation>
        <location evidence="1">Cell membrane</location>
        <topology evidence="1">Multi-pass membrane protein</topology>
    </subcellularLocation>
</comment>
<keyword evidence="3 7" id="KW-0812">Transmembrane</keyword>
<dbReference type="RefSeq" id="WP_149811931.1">
    <property type="nucleotide sequence ID" value="NZ_VUKA01000003.1"/>
</dbReference>
<keyword evidence="4 7" id="KW-1133">Transmembrane helix</keyword>
<dbReference type="Pfam" id="PF03631">
    <property type="entry name" value="Virul_fac_BrkB"/>
    <property type="match status" value="1"/>
</dbReference>